<keyword evidence="5" id="KW-1133">Transmembrane helix</keyword>
<feature type="region of interest" description="Disordered" evidence="4">
    <location>
        <begin position="806"/>
        <end position="847"/>
    </location>
</feature>
<dbReference type="GO" id="GO:0031430">
    <property type="term" value="C:M band"/>
    <property type="evidence" value="ECO:0007669"/>
    <property type="project" value="TreeGrafter"/>
</dbReference>
<dbReference type="SMART" id="SM00060">
    <property type="entry name" value="FN3"/>
    <property type="match status" value="2"/>
</dbReference>
<dbReference type="Gene3D" id="2.60.40.10">
    <property type="entry name" value="Immunoglobulins"/>
    <property type="match status" value="4"/>
</dbReference>
<evidence type="ECO:0000259" key="7">
    <source>
        <dbReference type="PROSITE" id="PS50853"/>
    </source>
</evidence>
<feature type="compositionally biased region" description="Basic residues" evidence="4">
    <location>
        <begin position="12"/>
        <end position="21"/>
    </location>
</feature>
<dbReference type="GO" id="GO:0045214">
    <property type="term" value="P:sarcomere organization"/>
    <property type="evidence" value="ECO:0007669"/>
    <property type="project" value="TreeGrafter"/>
</dbReference>
<protein>
    <submittedName>
        <fullName evidence="8">Titin</fullName>
    </submittedName>
</protein>
<evidence type="ECO:0000256" key="2">
    <source>
        <dbReference type="ARBA" id="ARBA00023319"/>
    </source>
</evidence>
<feature type="region of interest" description="Disordered" evidence="4">
    <location>
        <begin position="1"/>
        <end position="43"/>
    </location>
</feature>
<proteinExistence type="predicted"/>
<feature type="compositionally biased region" description="Basic and acidic residues" evidence="4">
    <location>
        <begin position="1212"/>
        <end position="1225"/>
    </location>
</feature>
<feature type="domain" description="Fibronectin type-III" evidence="7">
    <location>
        <begin position="32"/>
        <end position="132"/>
    </location>
</feature>
<feature type="compositionally biased region" description="Basic and acidic residues" evidence="4">
    <location>
        <begin position="966"/>
        <end position="1001"/>
    </location>
</feature>
<evidence type="ECO:0000256" key="1">
    <source>
        <dbReference type="ARBA" id="ARBA00022737"/>
    </source>
</evidence>
<feature type="compositionally biased region" description="Basic and acidic residues" evidence="4">
    <location>
        <begin position="1160"/>
        <end position="1186"/>
    </location>
</feature>
<feature type="compositionally biased region" description="Low complexity" evidence="4">
    <location>
        <begin position="1140"/>
        <end position="1159"/>
    </location>
</feature>
<evidence type="ECO:0000256" key="3">
    <source>
        <dbReference type="SAM" id="Coils"/>
    </source>
</evidence>
<dbReference type="Pfam" id="PF07679">
    <property type="entry name" value="I-set"/>
    <property type="match status" value="2"/>
</dbReference>
<feature type="coiled-coil region" evidence="3">
    <location>
        <begin position="880"/>
        <end position="920"/>
    </location>
</feature>
<feature type="compositionally biased region" description="Pro residues" evidence="4">
    <location>
        <begin position="1349"/>
        <end position="1363"/>
    </location>
</feature>
<dbReference type="PROSITE" id="PS50835">
    <property type="entry name" value="IG_LIKE"/>
    <property type="match status" value="2"/>
</dbReference>
<dbReference type="FunFam" id="2.60.40.10:FF:000612">
    <property type="entry name" value="palladin isoform X1"/>
    <property type="match status" value="1"/>
</dbReference>
<feature type="compositionally biased region" description="Pro residues" evidence="4">
    <location>
        <begin position="1326"/>
        <end position="1336"/>
    </location>
</feature>
<dbReference type="InterPro" id="IPR036116">
    <property type="entry name" value="FN3_sf"/>
</dbReference>
<dbReference type="InterPro" id="IPR036179">
    <property type="entry name" value="Ig-like_dom_sf"/>
</dbReference>
<evidence type="ECO:0000313" key="8">
    <source>
        <dbReference type="EMBL" id="KAK3921135.1"/>
    </source>
</evidence>
<dbReference type="SMART" id="SM00409">
    <property type="entry name" value="IG"/>
    <property type="match status" value="2"/>
</dbReference>
<dbReference type="PANTHER" id="PTHR13817">
    <property type="entry name" value="TITIN"/>
    <property type="match status" value="1"/>
</dbReference>
<dbReference type="PRINTS" id="PR00014">
    <property type="entry name" value="FNTYPEIII"/>
</dbReference>
<dbReference type="EMBL" id="JAHWGI010001033">
    <property type="protein sequence ID" value="KAK3921135.1"/>
    <property type="molecule type" value="Genomic_DNA"/>
</dbReference>
<keyword evidence="5" id="KW-0472">Membrane</keyword>
<feature type="region of interest" description="Disordered" evidence="4">
    <location>
        <begin position="1303"/>
        <end position="1519"/>
    </location>
</feature>
<dbReference type="CDD" id="cd00096">
    <property type="entry name" value="Ig"/>
    <property type="match status" value="1"/>
</dbReference>
<feature type="region of interest" description="Disordered" evidence="4">
    <location>
        <begin position="937"/>
        <end position="1262"/>
    </location>
</feature>
<feature type="compositionally biased region" description="Basic and acidic residues" evidence="4">
    <location>
        <begin position="1489"/>
        <end position="1499"/>
    </location>
</feature>
<keyword evidence="3" id="KW-0175">Coiled coil</keyword>
<keyword evidence="9" id="KW-1185">Reference proteome</keyword>
<dbReference type="FunFam" id="2.60.40.10:FF:000031">
    <property type="entry name" value="Myosin-binding protein C, slow type"/>
    <property type="match status" value="1"/>
</dbReference>
<dbReference type="Proteomes" id="UP001219518">
    <property type="component" value="Unassembled WGS sequence"/>
</dbReference>
<feature type="region of interest" description="Disordered" evidence="4">
    <location>
        <begin position="420"/>
        <end position="587"/>
    </location>
</feature>
<dbReference type="SUPFAM" id="SSF48726">
    <property type="entry name" value="Immunoglobulin"/>
    <property type="match status" value="2"/>
</dbReference>
<feature type="domain" description="Ig-like" evidence="6">
    <location>
        <begin position="138"/>
        <end position="230"/>
    </location>
</feature>
<dbReference type="PANTHER" id="PTHR13817:SF167">
    <property type="entry name" value="MYOMESIN AND MYOSIN BINDING PROTEIN"/>
    <property type="match status" value="1"/>
</dbReference>
<dbReference type="InterPro" id="IPR003961">
    <property type="entry name" value="FN3_dom"/>
</dbReference>
<reference evidence="8" key="2">
    <citation type="journal article" date="2023" name="BMC Genomics">
        <title>Pest status, molecular evolution, and epigenetic factors derived from the genome assembly of Frankliniella fusca, a thysanopteran phytovirus vector.</title>
        <authorList>
            <person name="Catto M.A."/>
            <person name="Labadie P.E."/>
            <person name="Jacobson A.L."/>
            <person name="Kennedy G.G."/>
            <person name="Srinivasan R."/>
            <person name="Hunt B.G."/>
        </authorList>
    </citation>
    <scope>NUCLEOTIDE SEQUENCE</scope>
    <source>
        <strain evidence="8">PL_HMW_Pooled</strain>
    </source>
</reference>
<keyword evidence="2" id="KW-0393">Immunoglobulin domain</keyword>
<feature type="compositionally biased region" description="Basic and acidic residues" evidence="4">
    <location>
        <begin position="682"/>
        <end position="761"/>
    </location>
</feature>
<dbReference type="SUPFAM" id="SSF49265">
    <property type="entry name" value="Fibronectin type III"/>
    <property type="match status" value="1"/>
</dbReference>
<evidence type="ECO:0000256" key="4">
    <source>
        <dbReference type="SAM" id="MobiDB-lite"/>
    </source>
</evidence>
<organism evidence="8 9">
    <name type="scientific">Frankliniella fusca</name>
    <dbReference type="NCBI Taxonomy" id="407009"/>
    <lineage>
        <taxon>Eukaryota</taxon>
        <taxon>Metazoa</taxon>
        <taxon>Ecdysozoa</taxon>
        <taxon>Arthropoda</taxon>
        <taxon>Hexapoda</taxon>
        <taxon>Insecta</taxon>
        <taxon>Pterygota</taxon>
        <taxon>Neoptera</taxon>
        <taxon>Paraneoptera</taxon>
        <taxon>Thysanoptera</taxon>
        <taxon>Terebrantia</taxon>
        <taxon>Thripoidea</taxon>
        <taxon>Thripidae</taxon>
        <taxon>Frankliniella</taxon>
    </lineage>
</organism>
<gene>
    <name evidence="8" type="ORF">KUF71_010350</name>
</gene>
<evidence type="ECO:0000313" key="9">
    <source>
        <dbReference type="Proteomes" id="UP001219518"/>
    </source>
</evidence>
<dbReference type="CDD" id="cd00063">
    <property type="entry name" value="FN3"/>
    <property type="match status" value="2"/>
</dbReference>
<evidence type="ECO:0000259" key="6">
    <source>
        <dbReference type="PROSITE" id="PS50835"/>
    </source>
</evidence>
<feature type="compositionally biased region" description="Acidic residues" evidence="4">
    <location>
        <begin position="1002"/>
        <end position="1057"/>
    </location>
</feature>
<feature type="compositionally biased region" description="Low complexity" evidence="4">
    <location>
        <begin position="1337"/>
        <end position="1348"/>
    </location>
</feature>
<feature type="domain" description="Ig-like" evidence="6">
    <location>
        <begin position="234"/>
        <end position="328"/>
    </location>
</feature>
<keyword evidence="5" id="KW-0812">Transmembrane</keyword>
<feature type="compositionally biased region" description="Basic residues" evidence="4">
    <location>
        <begin position="1127"/>
        <end position="1139"/>
    </location>
</feature>
<dbReference type="PROSITE" id="PS50853">
    <property type="entry name" value="FN3"/>
    <property type="match status" value="2"/>
</dbReference>
<feature type="transmembrane region" description="Helical" evidence="5">
    <location>
        <begin position="1545"/>
        <end position="1572"/>
    </location>
</feature>
<dbReference type="SMART" id="SM00408">
    <property type="entry name" value="IGc2"/>
    <property type="match status" value="2"/>
</dbReference>
<feature type="compositionally biased region" description="Basic and acidic residues" evidence="4">
    <location>
        <begin position="22"/>
        <end position="31"/>
    </location>
</feature>
<feature type="region of interest" description="Disordered" evidence="4">
    <location>
        <begin position="606"/>
        <end position="663"/>
    </location>
</feature>
<feature type="domain" description="Fibronectin type-III" evidence="7">
    <location>
        <begin position="330"/>
        <end position="439"/>
    </location>
</feature>
<dbReference type="InterPro" id="IPR013783">
    <property type="entry name" value="Ig-like_fold"/>
</dbReference>
<accession>A0AAE1HIE9</accession>
<dbReference type="InterPro" id="IPR007110">
    <property type="entry name" value="Ig-like_dom"/>
</dbReference>
<feature type="compositionally biased region" description="Basic and acidic residues" evidence="4">
    <location>
        <begin position="452"/>
        <end position="469"/>
    </location>
</feature>
<feature type="region of interest" description="Disordered" evidence="4">
    <location>
        <begin position="682"/>
        <end position="793"/>
    </location>
</feature>
<evidence type="ECO:0000256" key="5">
    <source>
        <dbReference type="SAM" id="Phobius"/>
    </source>
</evidence>
<sequence length="1613" mass="177863">MGNQATKEYSKYHRHAGSKKNVHWEEAERPHPPGQPLLVPASPGAQNDVVTIRWDPPISDGGAAITGYLVEHRRTGSPHWVRATPGVVSRCQLTLSGLEPGWRYQFRVSAENGAGRSDPSAVSEPLTVTLAKGVATAPHFSKELQDTVALENEKVELTVRVTGTPAPKISWFKDGLEVFSGRRSRVVTDGEGTVITSTLVIHQAALADEGEIKCAATNRAGHAVSKARLRLEAPPSIRLPRQYEDGLLFELGEVIRVKVSVAGRPAPRVSWLHNGEVLRPGPRHELLTNDKGASLRVSEARRSDRGEYQVRAVNQLGEDVAAFLVTVTDHPTPPGKAMVAMTLGRSVTLTWGPPDDDGGCKIGNYIVEYYRFMSGPLAYTLRSQIGWDMWLKAATCRQLNTTLGDLIEGSEYKFRVKAENPYGISDPGDESETIFIPDPKRGISDPPQRTVDGSEKGADWWPERKRPREGDDDAQDEKKARADDSGGGGGTPTRKRPPPLSMELEDVSPIPSPVPRASRPPEKTLSLTRTRSAAPGAGSPRREDAQTPGGAPEPPKRRNRSVPRRGDSVSPEPDSLGSYLPTTPDEMGVVKGRLYGIHLSTDSVRARMGHGGGGGGIEEVIYPPLPSPAASPSPRHSPRRSPIGGGEVVTKPEANGVLDLRQVEEYANKYEAKLMELERRQRELEERGRQRQLELEQEQKKEMERMRRERDREREERERDRERERERERDRAREREKDIGQAGRRKSETAAVAERKHDGESIRGAAVQGHSQGQGQDRLFPRSEDGSMAGDSSEFLLVLLPNSRATTEERGNCEEDGARSADAAAALRRSVEGDGEASVAPPMSLSAPELGAIDPDVPFMRNAVSSTELLHERAMARFYQEVAEEEAEKARRRRLSIERRVSLERRLSIERKNRERLKGRMDSVDEDAEEEIPVNFKRFAAARPSDGSATQPAPDALPAPATRVTTSEEREQAEFAALRERLNRVAKDGAEDARAMRRTRSEEEEDLEDYLEDEELEEEEDEEDELGEEEEEEDEDSEGLEEDDDLPLEQPEEEPEEETYHPRFGGRAFSPADDTPPTPPPHRKASEPELFIPKAETYTTMTEHDNVASVLLTKRHSPVKGDVKPKPILKKRGSMRRNSKSPGSKSPRSKSPGPLSPLLKVKDKLRYGERRKSTDSQDSDKSEKRLAGKLFKPIQREEDSDPDASPPVKLRAKPDRTPVADHGGDPRVQSGLTVSPEADLGISAAEAARNKRGLGAPRKDSLKDEATKVVISHYSELVRTYGSANKAQQPKYLTYDELRARAESANGSAEDVGPAEPQQAVLSKPEPTPEPVPVRPFPADTPVASPAPSLAPEPLPPPEPPVAPVTSSSVREDLLARRESRRDPSATRRDSTSRRETSAARREASSARREPSVPKRDPSVSSSRRREPSASKAREPSVSRRDASLSKRDASVSRRDGSATRRRDGSVSRRDGSVSRRDGSALRAGPGLGRDRTYSDRSSVHRSHTSVASSTLSDDLRPRTSEEELALARRAEQSVKSTISYVTDLGMLVLAVWLFLFSSELLALPVLALLVYRQVKEEVRRRTPAWLVRFAARLRALGQGKPKTVAPAAGASL</sequence>
<dbReference type="InterPro" id="IPR050964">
    <property type="entry name" value="Striated_Muscle_Regulatory"/>
</dbReference>
<keyword evidence="1" id="KW-0677">Repeat</keyword>
<feature type="compositionally biased region" description="Basic and acidic residues" evidence="4">
    <location>
        <begin position="806"/>
        <end position="819"/>
    </location>
</feature>
<reference evidence="8" key="1">
    <citation type="submission" date="2021-07" db="EMBL/GenBank/DDBJ databases">
        <authorList>
            <person name="Catto M.A."/>
            <person name="Jacobson A."/>
            <person name="Kennedy G."/>
            <person name="Labadie P."/>
            <person name="Hunt B.G."/>
            <person name="Srinivasan R."/>
        </authorList>
    </citation>
    <scope>NUCLEOTIDE SEQUENCE</scope>
    <source>
        <strain evidence="8">PL_HMW_Pooled</strain>
        <tissue evidence="8">Head</tissue>
    </source>
</reference>
<dbReference type="Pfam" id="PF00041">
    <property type="entry name" value="fn3"/>
    <property type="match status" value="2"/>
</dbReference>
<feature type="compositionally biased region" description="Basic and acidic residues" evidence="4">
    <location>
        <begin position="1370"/>
        <end position="1480"/>
    </location>
</feature>
<name>A0AAE1HIE9_9NEOP</name>
<dbReference type="InterPro" id="IPR013098">
    <property type="entry name" value="Ig_I-set"/>
</dbReference>
<dbReference type="InterPro" id="IPR003599">
    <property type="entry name" value="Ig_sub"/>
</dbReference>
<dbReference type="InterPro" id="IPR003598">
    <property type="entry name" value="Ig_sub2"/>
</dbReference>
<comment type="caution">
    <text evidence="8">The sequence shown here is derived from an EMBL/GenBank/DDBJ whole genome shotgun (WGS) entry which is preliminary data.</text>
</comment>